<keyword evidence="3" id="KW-1185">Reference proteome</keyword>
<dbReference type="Gene3D" id="2.60.40.1930">
    <property type="match status" value="1"/>
</dbReference>
<name>A0A3B7RNA8_9BACT</name>
<evidence type="ECO:0008006" key="4">
    <source>
        <dbReference type="Google" id="ProtNLM"/>
    </source>
</evidence>
<dbReference type="OrthoDB" id="679547at2"/>
<dbReference type="AlphaFoldDB" id="A0A3B7RNA8"/>
<evidence type="ECO:0000256" key="1">
    <source>
        <dbReference type="SAM" id="SignalP"/>
    </source>
</evidence>
<reference evidence="2 3" key="1">
    <citation type="submission" date="2018-09" db="EMBL/GenBank/DDBJ databases">
        <title>Hymenobacter medium sp. nov., isolated from R2A medium.</title>
        <authorList>
            <person name="Yingchao G."/>
        </authorList>
    </citation>
    <scope>NUCLEOTIDE SEQUENCE [LARGE SCALE GENOMIC DNA]</scope>
    <source>
        <strain evidence="3">sh-6</strain>
    </source>
</reference>
<sequence length="817" mass="89714">MRTAFHPSYLGRCRAAVAAALLGLAACPSAGAQTPAAAPVSIKQAFENYSKLDAHEKLFLHLDRTTYLGGDMMWFKVYAAEGTRQRPLPLSRVAYVEVLNGRQRPVLQAKIELKQAAGHGSFQLPATLPAGRYTVRAYTNWMKNFGPEYFFRSTVTVLNTFAAALPADTVKATPPDAQFFPEGGSLVKGLPSKVGFKVTDQAGRGLAAEGVLLDKQGKQVARFATLRHGMGQFVFTPAEAGTGYTAVLKLANDQTLTRALPAVYEQGYVLSVAPAGPGQLGLSVAANGPAAAEELYVLGHAGQHAFLAQSLRLANGQAQLVLDKAALPEGVLHFTVFNAQRQPVCERLYFRRPNSRLVIEATPDKPQYATRDKVSLRLATANGAGQPAAAGLSMAVYRLDSLAAPESAADIRSYLWLTSALRGHIENPGYYLQAPEPEAEVAADNLMLTQGWRRFRWETLLAGTPPALPHAPELNGHQISARLLNKATGAPMAGIPAYLAAPSRVVRLYNGISNPEGLVRFEARELYGPKNLVLQTNFRQDSTARFELLSPFAAEHAEQPLAPLRLTEQNRAELTQRHLQVQAQNAYFRKVLGAYAQSLTDSLAFYGRPDERYRLDDFTRFKVMEEVMREYVPGVVVRIRKGQFYFMVVDNGNRTIFTDEPMVLVDGVPFFNTDRVMKIDPLKVQRLDVVTRGYLHGPLTYPGLVSYTSYRGDMAGAQPDARALVQAYEGLQWEREFYAPRYETESQKQSRLPDLRHLLYWNPNIATTAGLPQQPSFYTGDEPGRYLVVVQGLSATGLAGSSSFTFEVKPAGVAQTR</sequence>
<feature type="signal peptide" evidence="1">
    <location>
        <begin position="1"/>
        <end position="32"/>
    </location>
</feature>
<dbReference type="KEGG" id="hyh:D3Y59_00960"/>
<dbReference type="EMBL" id="CP032317">
    <property type="protein sequence ID" value="AYA35747.1"/>
    <property type="molecule type" value="Genomic_DNA"/>
</dbReference>
<accession>A0A3B7RNA8</accession>
<protein>
    <recommendedName>
        <fullName evidence="4">Macroglobulin domain-containing protein</fullName>
    </recommendedName>
</protein>
<feature type="chain" id="PRO_5017557449" description="Macroglobulin domain-containing protein" evidence="1">
    <location>
        <begin position="33"/>
        <end position="817"/>
    </location>
</feature>
<proteinExistence type="predicted"/>
<organism evidence="2 3">
    <name type="scientific">Hymenobacter oligotrophus</name>
    <dbReference type="NCBI Taxonomy" id="2319843"/>
    <lineage>
        <taxon>Bacteria</taxon>
        <taxon>Pseudomonadati</taxon>
        <taxon>Bacteroidota</taxon>
        <taxon>Cytophagia</taxon>
        <taxon>Cytophagales</taxon>
        <taxon>Hymenobacteraceae</taxon>
        <taxon>Hymenobacter</taxon>
    </lineage>
</organism>
<dbReference type="PROSITE" id="PS51257">
    <property type="entry name" value="PROKAR_LIPOPROTEIN"/>
    <property type="match status" value="1"/>
</dbReference>
<gene>
    <name evidence="2" type="ORF">D3Y59_00960</name>
</gene>
<keyword evidence="1" id="KW-0732">Signal</keyword>
<evidence type="ECO:0000313" key="2">
    <source>
        <dbReference type="EMBL" id="AYA35747.1"/>
    </source>
</evidence>
<dbReference type="RefSeq" id="WP_119443338.1">
    <property type="nucleotide sequence ID" value="NZ_CP032317.1"/>
</dbReference>
<evidence type="ECO:0000313" key="3">
    <source>
        <dbReference type="Proteomes" id="UP000262802"/>
    </source>
</evidence>
<dbReference type="Proteomes" id="UP000262802">
    <property type="component" value="Chromosome"/>
</dbReference>